<dbReference type="AlphaFoldDB" id="A0A1M4VZK4"/>
<dbReference type="PROSITE" id="PS01228">
    <property type="entry name" value="COF_1"/>
    <property type="match status" value="1"/>
</dbReference>
<dbReference type="EMBL" id="FQTY01000006">
    <property type="protein sequence ID" value="SHE74389.1"/>
    <property type="molecule type" value="Genomic_DNA"/>
</dbReference>
<dbReference type="Gene3D" id="3.30.1240.10">
    <property type="match status" value="1"/>
</dbReference>
<dbReference type="NCBIfam" id="TIGR01484">
    <property type="entry name" value="HAD-SF-IIB"/>
    <property type="match status" value="1"/>
</dbReference>
<dbReference type="PANTHER" id="PTHR10000:SF8">
    <property type="entry name" value="HAD SUPERFAMILY HYDROLASE-LIKE, TYPE 3"/>
    <property type="match status" value="1"/>
</dbReference>
<dbReference type="InterPro" id="IPR023214">
    <property type="entry name" value="HAD_sf"/>
</dbReference>
<dbReference type="InterPro" id="IPR000150">
    <property type="entry name" value="Cof"/>
</dbReference>
<dbReference type="Proteomes" id="UP000184114">
    <property type="component" value="Unassembled WGS sequence"/>
</dbReference>
<dbReference type="SUPFAM" id="SSF56784">
    <property type="entry name" value="HAD-like"/>
    <property type="match status" value="1"/>
</dbReference>
<dbReference type="STRING" id="1123404.SAMN02745784_01637"/>
<dbReference type="GO" id="GO:0000287">
    <property type="term" value="F:magnesium ion binding"/>
    <property type="evidence" value="ECO:0007669"/>
    <property type="project" value="TreeGrafter"/>
</dbReference>
<dbReference type="SFLD" id="SFLDS00003">
    <property type="entry name" value="Haloacid_Dehalogenase"/>
    <property type="match status" value="1"/>
</dbReference>
<dbReference type="RefSeq" id="WP_072975254.1">
    <property type="nucleotide sequence ID" value="NZ_FQTY01000006.1"/>
</dbReference>
<dbReference type="PROSITE" id="PS01229">
    <property type="entry name" value="COF_2"/>
    <property type="match status" value="1"/>
</dbReference>
<evidence type="ECO:0008006" key="3">
    <source>
        <dbReference type="Google" id="ProtNLM"/>
    </source>
</evidence>
<dbReference type="GO" id="GO:0016791">
    <property type="term" value="F:phosphatase activity"/>
    <property type="evidence" value="ECO:0007669"/>
    <property type="project" value="TreeGrafter"/>
</dbReference>
<evidence type="ECO:0000313" key="1">
    <source>
        <dbReference type="EMBL" id="SHE74389.1"/>
    </source>
</evidence>
<proteinExistence type="predicted"/>
<name>A0A1M4VZK4_9FIRM</name>
<accession>A0A1M4VZK4</accession>
<dbReference type="PANTHER" id="PTHR10000">
    <property type="entry name" value="PHOSPHOSERINE PHOSPHATASE"/>
    <property type="match status" value="1"/>
</dbReference>
<reference evidence="2" key="1">
    <citation type="submission" date="2016-11" db="EMBL/GenBank/DDBJ databases">
        <authorList>
            <person name="Varghese N."/>
            <person name="Submissions S."/>
        </authorList>
    </citation>
    <scope>NUCLEOTIDE SEQUENCE [LARGE SCALE GENOMIC DNA]</scope>
    <source>
        <strain evidence="2">DSM 18095</strain>
    </source>
</reference>
<dbReference type="Pfam" id="PF08282">
    <property type="entry name" value="Hydrolase_3"/>
    <property type="match status" value="1"/>
</dbReference>
<evidence type="ECO:0000313" key="2">
    <source>
        <dbReference type="Proteomes" id="UP000184114"/>
    </source>
</evidence>
<keyword evidence="2" id="KW-1185">Reference proteome</keyword>
<dbReference type="InterPro" id="IPR006379">
    <property type="entry name" value="HAD-SF_hydro_IIB"/>
</dbReference>
<gene>
    <name evidence="1" type="ORF">SAMN02745784_01637</name>
</gene>
<protein>
    <recommendedName>
        <fullName evidence="3">Cof subfamily of IIB subfamily of haloacid dehalogenase superfamily/HAD-superfamily hydrolase, subfamily IIB</fullName>
    </recommendedName>
</protein>
<sequence length="272" mass="31010">MKYKLVAIDMDGTLLNSKNQVSHRTKEAIVNARARGTYIVLSTGRVLKSALSYSKDLDLKNPIIACNGAIIADENGNIFYKNPIDNSLVKEIVHLARSKDIYYHFYDENRFYSHNRVDEILKFYSEGDDNNRIDIKIFKDIEEITGMEDLNIYKFLFIDEDKNKLQKLRDELDRLKSLETSSSWSNNIEAMRLNVSKGEGLKELCNKLKIDSNEVIAIGDNENDLSMIKFAGLGVAMGNGNEYIKKQADYIADSNDEDGVAKIIEKFVLELE</sequence>
<dbReference type="GeneID" id="90994388"/>
<dbReference type="CDD" id="cd07516">
    <property type="entry name" value="HAD_Pase"/>
    <property type="match status" value="1"/>
</dbReference>
<dbReference type="NCBIfam" id="TIGR00099">
    <property type="entry name" value="Cof-subfamily"/>
    <property type="match status" value="1"/>
</dbReference>
<dbReference type="SFLD" id="SFLDG01144">
    <property type="entry name" value="C2.B.4:_PGP_Like"/>
    <property type="match status" value="1"/>
</dbReference>
<organism evidence="1 2">
    <name type="scientific">Tissierella praeacuta DSM 18095</name>
    <dbReference type="NCBI Taxonomy" id="1123404"/>
    <lineage>
        <taxon>Bacteria</taxon>
        <taxon>Bacillati</taxon>
        <taxon>Bacillota</taxon>
        <taxon>Tissierellia</taxon>
        <taxon>Tissierellales</taxon>
        <taxon>Tissierellaceae</taxon>
        <taxon>Tissierella</taxon>
    </lineage>
</organism>
<dbReference type="Gene3D" id="3.40.50.1000">
    <property type="entry name" value="HAD superfamily/HAD-like"/>
    <property type="match status" value="1"/>
</dbReference>
<dbReference type="SFLD" id="SFLDG01140">
    <property type="entry name" value="C2.B:_Phosphomannomutase_and_P"/>
    <property type="match status" value="1"/>
</dbReference>
<dbReference type="GO" id="GO:0005829">
    <property type="term" value="C:cytosol"/>
    <property type="evidence" value="ECO:0007669"/>
    <property type="project" value="TreeGrafter"/>
</dbReference>
<dbReference type="InterPro" id="IPR036412">
    <property type="entry name" value="HAD-like_sf"/>
</dbReference>